<evidence type="ECO:0000313" key="3">
    <source>
        <dbReference type="Proteomes" id="UP001217838"/>
    </source>
</evidence>
<feature type="region of interest" description="Disordered" evidence="1">
    <location>
        <begin position="1"/>
        <end position="55"/>
    </location>
</feature>
<organism evidence="2 3">
    <name type="scientific">Nannocystis radixulma</name>
    <dbReference type="NCBI Taxonomy" id="2995305"/>
    <lineage>
        <taxon>Bacteria</taxon>
        <taxon>Pseudomonadati</taxon>
        <taxon>Myxococcota</taxon>
        <taxon>Polyangia</taxon>
        <taxon>Nannocystales</taxon>
        <taxon>Nannocystaceae</taxon>
        <taxon>Nannocystis</taxon>
    </lineage>
</organism>
<proteinExistence type="predicted"/>
<dbReference type="EMBL" id="JAQNDN010000024">
    <property type="protein sequence ID" value="MDC0674377.1"/>
    <property type="molecule type" value="Genomic_DNA"/>
</dbReference>
<protein>
    <submittedName>
        <fullName evidence="2">Uncharacterized protein</fullName>
    </submittedName>
</protein>
<dbReference type="RefSeq" id="WP_272008561.1">
    <property type="nucleotide sequence ID" value="NZ_JAQNDN010000024.1"/>
</dbReference>
<keyword evidence="3" id="KW-1185">Reference proteome</keyword>
<comment type="caution">
    <text evidence="2">The sequence shown here is derived from an EMBL/GenBank/DDBJ whole genome shotgun (WGS) entry which is preliminary data.</text>
</comment>
<dbReference type="Proteomes" id="UP001217838">
    <property type="component" value="Unassembled WGS sequence"/>
</dbReference>
<evidence type="ECO:0000256" key="1">
    <source>
        <dbReference type="SAM" id="MobiDB-lite"/>
    </source>
</evidence>
<accession>A0ABT5BMZ9</accession>
<sequence length="232" mass="23567">MSSSSSGEAPTSSGDASDASGSGTSTSSSGEAPTSSGDGSDASSGDSGDGSVPVDCSGVTIAGPVRQTVAQVRTNAYLDNVDVTRYAGIWEAHNAQTGDNRSTQWGALAGFALGVYSGQYVALAFETTADQAQIGQLFREADAALASAWSYWSISRCPGDFSSTMDACHAAGGAVGSLGWEIGSNTVPNYCHLEPNTTYYVNILFGTNGNPAEPSCPADVCGHVYQQTVSGN</sequence>
<name>A0ABT5BMZ9_9BACT</name>
<gene>
    <name evidence="2" type="ORF">POL58_41900</name>
</gene>
<evidence type="ECO:0000313" key="2">
    <source>
        <dbReference type="EMBL" id="MDC0674377.1"/>
    </source>
</evidence>
<reference evidence="2 3" key="1">
    <citation type="submission" date="2022-11" db="EMBL/GenBank/DDBJ databases">
        <title>Minimal conservation of predation-associated metabolite biosynthetic gene clusters underscores biosynthetic potential of Myxococcota including descriptions for ten novel species: Archangium lansinium sp. nov., Myxococcus landrumus sp. nov., Nannocystis bai.</title>
        <authorList>
            <person name="Ahearne A."/>
            <person name="Stevens C."/>
            <person name="Dowd S."/>
        </authorList>
    </citation>
    <scope>NUCLEOTIDE SEQUENCE [LARGE SCALE GENOMIC DNA]</scope>
    <source>
        <strain evidence="2 3">NCELM</strain>
    </source>
</reference>